<dbReference type="AlphaFoldDB" id="A0A445LCH4"/>
<dbReference type="PROSITE" id="PS00763">
    <property type="entry name" value="GLUTATHIONE_PEROXID_2"/>
    <property type="match status" value="1"/>
</dbReference>
<evidence type="ECO:0000256" key="2">
    <source>
        <dbReference type="ARBA" id="ARBA00022559"/>
    </source>
</evidence>
<dbReference type="Proteomes" id="UP000289340">
    <property type="component" value="Chromosome 3"/>
</dbReference>
<reference evidence="5 6" key="1">
    <citation type="submission" date="2018-09" db="EMBL/GenBank/DDBJ databases">
        <title>A high-quality reference genome of wild soybean provides a powerful tool to mine soybean genomes.</title>
        <authorList>
            <person name="Xie M."/>
            <person name="Chung C.Y.L."/>
            <person name="Li M.-W."/>
            <person name="Wong F.-L."/>
            <person name="Chan T.-F."/>
            <person name="Lam H.-M."/>
        </authorList>
    </citation>
    <scope>NUCLEOTIDE SEQUENCE [LARGE SCALE GENOMIC DNA]</scope>
    <source>
        <strain evidence="6">cv. W05</strain>
        <tissue evidence="5">Hypocotyl of etiolated seedlings</tissue>
    </source>
</reference>
<keyword evidence="3 4" id="KW-0560">Oxidoreductase</keyword>
<dbReference type="InterPro" id="IPR036249">
    <property type="entry name" value="Thioredoxin-like_sf"/>
</dbReference>
<dbReference type="CDD" id="cd00340">
    <property type="entry name" value="GSH_Peroxidase"/>
    <property type="match status" value="1"/>
</dbReference>
<evidence type="ECO:0000256" key="3">
    <source>
        <dbReference type="ARBA" id="ARBA00023002"/>
    </source>
</evidence>
<dbReference type="PANTHER" id="PTHR11592:SF17">
    <property type="entry name" value="GLUTATHIONE PEROXIDASE 5-RELATED"/>
    <property type="match status" value="1"/>
</dbReference>
<dbReference type="SUPFAM" id="SSF52833">
    <property type="entry name" value="Thioredoxin-like"/>
    <property type="match status" value="2"/>
</dbReference>
<evidence type="ECO:0000313" key="5">
    <source>
        <dbReference type="EMBL" id="RZC20787.1"/>
    </source>
</evidence>
<comment type="caution">
    <text evidence="5">The sequence shown here is derived from an EMBL/GenBank/DDBJ whole genome shotgun (WGS) entry which is preliminary data.</text>
</comment>
<dbReference type="GO" id="GO:0004601">
    <property type="term" value="F:peroxidase activity"/>
    <property type="evidence" value="ECO:0007669"/>
    <property type="project" value="UniProtKB-KW"/>
</dbReference>
<dbReference type="Pfam" id="PF00255">
    <property type="entry name" value="GSHPx"/>
    <property type="match status" value="1"/>
</dbReference>
<dbReference type="EMBL" id="QZWG01000003">
    <property type="protein sequence ID" value="RZC20787.1"/>
    <property type="molecule type" value="Genomic_DNA"/>
</dbReference>
<keyword evidence="2 4" id="KW-0575">Peroxidase</keyword>
<dbReference type="GO" id="GO:0005829">
    <property type="term" value="C:cytosol"/>
    <property type="evidence" value="ECO:0007669"/>
    <property type="project" value="TreeGrafter"/>
</dbReference>
<accession>A0A445LCH4</accession>
<sequence>MGASLSVSEKSIHEFMVKDAKGRDVNLSIYKGKVLLVVNVASKCGFTNTNYTQLTELYSKYKDRGLEILAFPCNQFLKQEPGSSQDVEEFACTRYKAAYPIFGKVGDRGSGNPFSSGHLSPVKEIFNVLSLRGETIRERLDLNPEKVRVNGPDTAPVYKFLKANKSGFLGSRIKWNFTKFLVDKEGNVLRRYGSTTSPFSIEVQSLSISLHGAYVRLCSFHLDFDVSALNNAKSCHLRLRFQDTNGARQSHIALQGYATISCVNVCGYCYVTRGLNDIKRALGEA</sequence>
<protein>
    <recommendedName>
        <fullName evidence="4">Glutathione peroxidase</fullName>
    </recommendedName>
</protein>
<dbReference type="InterPro" id="IPR029759">
    <property type="entry name" value="GPX_AS"/>
</dbReference>
<gene>
    <name evidence="5" type="ORF">D0Y65_007232</name>
</gene>
<keyword evidence="6" id="KW-1185">Reference proteome</keyword>
<proteinExistence type="inferred from homology"/>
<dbReference type="GO" id="GO:0006979">
    <property type="term" value="P:response to oxidative stress"/>
    <property type="evidence" value="ECO:0007669"/>
    <property type="project" value="InterPro"/>
</dbReference>
<dbReference type="InterPro" id="IPR000889">
    <property type="entry name" value="Glutathione_peroxidase"/>
</dbReference>
<dbReference type="PROSITE" id="PS51355">
    <property type="entry name" value="GLUTATHIONE_PEROXID_3"/>
    <property type="match status" value="1"/>
</dbReference>
<dbReference type="PRINTS" id="PR01011">
    <property type="entry name" value="GLUTPROXDASE"/>
</dbReference>
<organism evidence="5 6">
    <name type="scientific">Glycine soja</name>
    <name type="common">Wild soybean</name>
    <dbReference type="NCBI Taxonomy" id="3848"/>
    <lineage>
        <taxon>Eukaryota</taxon>
        <taxon>Viridiplantae</taxon>
        <taxon>Streptophyta</taxon>
        <taxon>Embryophyta</taxon>
        <taxon>Tracheophyta</taxon>
        <taxon>Spermatophyta</taxon>
        <taxon>Magnoliopsida</taxon>
        <taxon>eudicotyledons</taxon>
        <taxon>Gunneridae</taxon>
        <taxon>Pentapetalae</taxon>
        <taxon>rosids</taxon>
        <taxon>fabids</taxon>
        <taxon>Fabales</taxon>
        <taxon>Fabaceae</taxon>
        <taxon>Papilionoideae</taxon>
        <taxon>50 kb inversion clade</taxon>
        <taxon>NPAAA clade</taxon>
        <taxon>indigoferoid/millettioid clade</taxon>
        <taxon>Phaseoleae</taxon>
        <taxon>Glycine</taxon>
        <taxon>Glycine subgen. Soja</taxon>
    </lineage>
</organism>
<dbReference type="InterPro" id="IPR029760">
    <property type="entry name" value="GPX_CS"/>
</dbReference>
<dbReference type="Gene3D" id="3.40.30.10">
    <property type="entry name" value="Glutaredoxin"/>
    <property type="match status" value="1"/>
</dbReference>
<dbReference type="PANTHER" id="PTHR11592">
    <property type="entry name" value="GLUTATHIONE PEROXIDASE"/>
    <property type="match status" value="1"/>
</dbReference>
<name>A0A445LCH4_GLYSO</name>
<evidence type="ECO:0000313" key="6">
    <source>
        <dbReference type="Proteomes" id="UP000289340"/>
    </source>
</evidence>
<comment type="similarity">
    <text evidence="1 4">Belongs to the glutathione peroxidase family.</text>
</comment>
<evidence type="ECO:0000256" key="4">
    <source>
        <dbReference type="RuleBase" id="RU000499"/>
    </source>
</evidence>
<dbReference type="PROSITE" id="PS00460">
    <property type="entry name" value="GLUTATHIONE_PEROXID_1"/>
    <property type="match status" value="1"/>
</dbReference>
<evidence type="ECO:0000256" key="1">
    <source>
        <dbReference type="ARBA" id="ARBA00006926"/>
    </source>
</evidence>